<accession>A0ABW7WGW4</accession>
<name>A0ABW7WGW4_9NOCA</name>
<evidence type="ECO:0000313" key="1">
    <source>
        <dbReference type="EMBL" id="MFI2322214.1"/>
    </source>
</evidence>
<proteinExistence type="predicted"/>
<reference evidence="1 2" key="1">
    <citation type="submission" date="2024-10" db="EMBL/GenBank/DDBJ databases">
        <title>The Natural Products Discovery Center: Release of the First 8490 Sequenced Strains for Exploring Actinobacteria Biosynthetic Diversity.</title>
        <authorList>
            <person name="Kalkreuter E."/>
            <person name="Kautsar S.A."/>
            <person name="Yang D."/>
            <person name="Bader C.D."/>
            <person name="Teijaro C.N."/>
            <person name="Fluegel L."/>
            <person name="Davis C.M."/>
            <person name="Simpson J.R."/>
            <person name="Lauterbach L."/>
            <person name="Steele A.D."/>
            <person name="Gui C."/>
            <person name="Meng S."/>
            <person name="Li G."/>
            <person name="Viehrig K."/>
            <person name="Ye F."/>
            <person name="Su P."/>
            <person name="Kiefer A.F."/>
            <person name="Nichols A."/>
            <person name="Cepeda A.J."/>
            <person name="Yan W."/>
            <person name="Fan B."/>
            <person name="Jiang Y."/>
            <person name="Adhikari A."/>
            <person name="Zheng C.-J."/>
            <person name="Schuster L."/>
            <person name="Cowan T.M."/>
            <person name="Smanski M.J."/>
            <person name="Chevrette M.G."/>
            <person name="De Carvalho L.P.S."/>
            <person name="Shen B."/>
        </authorList>
    </citation>
    <scope>NUCLEOTIDE SEQUENCE [LARGE SCALE GENOMIC DNA]</scope>
    <source>
        <strain evidence="1 2">NPDC019626</strain>
    </source>
</reference>
<organism evidence="1 2">
    <name type="scientific">Nocardia beijingensis</name>
    <dbReference type="NCBI Taxonomy" id="95162"/>
    <lineage>
        <taxon>Bacteria</taxon>
        <taxon>Bacillati</taxon>
        <taxon>Actinomycetota</taxon>
        <taxon>Actinomycetes</taxon>
        <taxon>Mycobacteriales</taxon>
        <taxon>Nocardiaceae</taxon>
        <taxon>Nocardia</taxon>
    </lineage>
</organism>
<protein>
    <submittedName>
        <fullName evidence="1">Uncharacterized protein</fullName>
    </submittedName>
</protein>
<gene>
    <name evidence="1" type="ORF">ACH47G_17150</name>
</gene>
<dbReference type="RefSeq" id="WP_396947269.1">
    <property type="nucleotide sequence ID" value="NZ_JBIRXV010000003.1"/>
</dbReference>
<sequence>MSARHGLEVVGFDTGNVGLQVIREIASAIDELLTKYPMPLRGVELTDDAQPRPRPDRDPTVAQSADAPIWLLLDRAALSPPRSAPVETRRIFRRRGPAERPVYTAVVREFAGALDVAGAFRARQEALRTLINESLRGGGGGLGLLDPGRALIDGFTEVALRGERAGATAKELHGALVKMARVESSDDLSA</sequence>
<keyword evidence="2" id="KW-1185">Reference proteome</keyword>
<dbReference type="EMBL" id="JBIRXV010000003">
    <property type="protein sequence ID" value="MFI2322214.1"/>
    <property type="molecule type" value="Genomic_DNA"/>
</dbReference>
<dbReference type="Proteomes" id="UP001611450">
    <property type="component" value="Unassembled WGS sequence"/>
</dbReference>
<comment type="caution">
    <text evidence="1">The sequence shown here is derived from an EMBL/GenBank/DDBJ whole genome shotgun (WGS) entry which is preliminary data.</text>
</comment>
<evidence type="ECO:0000313" key="2">
    <source>
        <dbReference type="Proteomes" id="UP001611450"/>
    </source>
</evidence>